<evidence type="ECO:0000313" key="1">
    <source>
        <dbReference type="EMBL" id="KAF5191995.1"/>
    </source>
</evidence>
<proteinExistence type="predicted"/>
<protein>
    <submittedName>
        <fullName evidence="1">Uncharacterized protein</fullName>
    </submittedName>
</protein>
<name>A0A7J6W6N4_THATH</name>
<accession>A0A7J6W6N4</accession>
<keyword evidence="2" id="KW-1185">Reference proteome</keyword>
<evidence type="ECO:0000313" key="2">
    <source>
        <dbReference type="Proteomes" id="UP000554482"/>
    </source>
</evidence>
<dbReference type="AlphaFoldDB" id="A0A7J6W6N4"/>
<gene>
    <name evidence="1" type="ORF">FRX31_018419</name>
</gene>
<comment type="caution">
    <text evidence="1">The sequence shown here is derived from an EMBL/GenBank/DDBJ whole genome shotgun (WGS) entry which is preliminary data.</text>
</comment>
<reference evidence="1 2" key="1">
    <citation type="submission" date="2020-06" db="EMBL/GenBank/DDBJ databases">
        <title>Transcriptomic and genomic resources for Thalictrum thalictroides and T. hernandezii: Facilitating candidate gene discovery in an emerging model plant lineage.</title>
        <authorList>
            <person name="Arias T."/>
            <person name="Riano-Pachon D.M."/>
            <person name="Di Stilio V.S."/>
        </authorList>
    </citation>
    <scope>NUCLEOTIDE SEQUENCE [LARGE SCALE GENOMIC DNA]</scope>
    <source>
        <strain evidence="2">cv. WT478/WT964</strain>
        <tissue evidence="1">Leaves</tissue>
    </source>
</reference>
<sequence>MEQSSSMWIGSGWQARSRAYGWIGCGKTRLKAKKLDYENTTRLFMDIQEYFGKKKASNINNEVENKGWNPGSVVA</sequence>
<organism evidence="1 2">
    <name type="scientific">Thalictrum thalictroides</name>
    <name type="common">Rue-anemone</name>
    <name type="synonym">Anemone thalictroides</name>
    <dbReference type="NCBI Taxonomy" id="46969"/>
    <lineage>
        <taxon>Eukaryota</taxon>
        <taxon>Viridiplantae</taxon>
        <taxon>Streptophyta</taxon>
        <taxon>Embryophyta</taxon>
        <taxon>Tracheophyta</taxon>
        <taxon>Spermatophyta</taxon>
        <taxon>Magnoliopsida</taxon>
        <taxon>Ranunculales</taxon>
        <taxon>Ranunculaceae</taxon>
        <taxon>Thalictroideae</taxon>
        <taxon>Thalictrum</taxon>
    </lineage>
</organism>
<dbReference type="Proteomes" id="UP000554482">
    <property type="component" value="Unassembled WGS sequence"/>
</dbReference>
<dbReference type="EMBL" id="JABWDY010022035">
    <property type="protein sequence ID" value="KAF5191995.1"/>
    <property type="molecule type" value="Genomic_DNA"/>
</dbReference>